<keyword evidence="1" id="KW-0472">Membrane</keyword>
<protein>
    <submittedName>
        <fullName evidence="3">DnaJ domain protein</fullName>
    </submittedName>
</protein>
<keyword evidence="1" id="KW-1133">Transmembrane helix</keyword>
<feature type="transmembrane region" description="Helical" evidence="1">
    <location>
        <begin position="50"/>
        <end position="68"/>
    </location>
</feature>
<sequence length="344" mass="39926">MTVESRGVEWNIFIYRILNEFIFSSLIGKIDPPTKMPFDKDFNKIQKKQLFRIIMFGLILIAANIGAFKHLKKQSLFEQMQIPRVCTESQIEKAFQDAERAIQQTNKGILGKQVQIKEKELNEMKDILKNPARRIIYDKYGITDVKYASYLTSTYTMHQILQTGVSYLVLLLVSIAGSGQQQKSIIKWQVLLIINFFIMEIHLLQCDSLKADFIDQLFPYLTIQHRLIIIKFLLVPAQIIVGYISSKLTPNKVRHLQSKVLFLKDGIYSQIQQLSLQQENNPNVSDEQKQHYKLLNQTASDHAQLLKDTNDIISLKNKQNESKWDIGSLIKFLLIGYIVYQQIE</sequence>
<dbReference type="KEGG" id="tet:TTHERM_00532500"/>
<dbReference type="SUPFAM" id="SSF46565">
    <property type="entry name" value="Chaperone J-domain"/>
    <property type="match status" value="1"/>
</dbReference>
<feature type="transmembrane region" description="Helical" evidence="1">
    <location>
        <begin position="185"/>
        <end position="203"/>
    </location>
</feature>
<proteinExistence type="predicted"/>
<name>Q248B9_TETTS</name>
<feature type="domain" description="J" evidence="2">
    <location>
        <begin position="75"/>
        <end position="141"/>
    </location>
</feature>
<dbReference type="Proteomes" id="UP000009168">
    <property type="component" value="Unassembled WGS sequence"/>
</dbReference>
<feature type="transmembrane region" description="Helical" evidence="1">
    <location>
        <begin position="160"/>
        <end position="178"/>
    </location>
</feature>
<feature type="transmembrane region" description="Helical" evidence="1">
    <location>
        <begin position="223"/>
        <end position="244"/>
    </location>
</feature>
<dbReference type="EMBL" id="GG662455">
    <property type="protein sequence ID" value="EAS04126.2"/>
    <property type="molecule type" value="Genomic_DNA"/>
</dbReference>
<organism evidence="3 4">
    <name type="scientific">Tetrahymena thermophila (strain SB210)</name>
    <dbReference type="NCBI Taxonomy" id="312017"/>
    <lineage>
        <taxon>Eukaryota</taxon>
        <taxon>Sar</taxon>
        <taxon>Alveolata</taxon>
        <taxon>Ciliophora</taxon>
        <taxon>Intramacronucleata</taxon>
        <taxon>Oligohymenophorea</taxon>
        <taxon>Hymenostomatida</taxon>
        <taxon>Tetrahymenina</taxon>
        <taxon>Tetrahymenidae</taxon>
        <taxon>Tetrahymena</taxon>
    </lineage>
</organism>
<dbReference type="PROSITE" id="PS50076">
    <property type="entry name" value="DNAJ_2"/>
    <property type="match status" value="1"/>
</dbReference>
<dbReference type="RefSeq" id="XP_001024371.2">
    <property type="nucleotide sequence ID" value="XM_001024371.2"/>
</dbReference>
<keyword evidence="4" id="KW-1185">Reference proteome</keyword>
<evidence type="ECO:0000256" key="1">
    <source>
        <dbReference type="SAM" id="Phobius"/>
    </source>
</evidence>
<reference evidence="4" key="1">
    <citation type="journal article" date="2006" name="PLoS Biol.">
        <title>Macronuclear genome sequence of the ciliate Tetrahymena thermophila, a model eukaryote.</title>
        <authorList>
            <person name="Eisen J.A."/>
            <person name="Coyne R.S."/>
            <person name="Wu M."/>
            <person name="Wu D."/>
            <person name="Thiagarajan M."/>
            <person name="Wortman J.R."/>
            <person name="Badger J.H."/>
            <person name="Ren Q."/>
            <person name="Amedeo P."/>
            <person name="Jones K.M."/>
            <person name="Tallon L.J."/>
            <person name="Delcher A.L."/>
            <person name="Salzberg S.L."/>
            <person name="Silva J.C."/>
            <person name="Haas B.J."/>
            <person name="Majoros W.H."/>
            <person name="Farzad M."/>
            <person name="Carlton J.M."/>
            <person name="Smith R.K. Jr."/>
            <person name="Garg J."/>
            <person name="Pearlman R.E."/>
            <person name="Karrer K.M."/>
            <person name="Sun L."/>
            <person name="Manning G."/>
            <person name="Elde N.C."/>
            <person name="Turkewitz A.P."/>
            <person name="Asai D.J."/>
            <person name="Wilkes D.E."/>
            <person name="Wang Y."/>
            <person name="Cai H."/>
            <person name="Collins K."/>
            <person name="Stewart B.A."/>
            <person name="Lee S.R."/>
            <person name="Wilamowska K."/>
            <person name="Weinberg Z."/>
            <person name="Ruzzo W.L."/>
            <person name="Wloga D."/>
            <person name="Gaertig J."/>
            <person name="Frankel J."/>
            <person name="Tsao C.-C."/>
            <person name="Gorovsky M.A."/>
            <person name="Keeling P.J."/>
            <person name="Waller R.F."/>
            <person name="Patron N.J."/>
            <person name="Cherry J.M."/>
            <person name="Stover N.A."/>
            <person name="Krieger C.J."/>
            <person name="del Toro C."/>
            <person name="Ryder H.F."/>
            <person name="Williamson S.C."/>
            <person name="Barbeau R.A."/>
            <person name="Hamilton E.P."/>
            <person name="Orias E."/>
        </authorList>
    </citation>
    <scope>NUCLEOTIDE SEQUENCE [LARGE SCALE GENOMIC DNA]</scope>
    <source>
        <strain evidence="4">SB210</strain>
    </source>
</reference>
<dbReference type="InParanoid" id="Q248B9"/>
<dbReference type="InterPro" id="IPR036869">
    <property type="entry name" value="J_dom_sf"/>
</dbReference>
<dbReference type="AlphaFoldDB" id="Q248B9"/>
<evidence type="ECO:0000313" key="4">
    <source>
        <dbReference type="Proteomes" id="UP000009168"/>
    </source>
</evidence>
<dbReference type="HOGENOM" id="CLU_742892_0_0_1"/>
<keyword evidence="1" id="KW-0812">Transmembrane</keyword>
<dbReference type="GeneID" id="7836168"/>
<gene>
    <name evidence="3" type="ORF">TTHERM_00532500</name>
</gene>
<dbReference type="OrthoDB" id="10662075at2759"/>
<evidence type="ECO:0000313" key="3">
    <source>
        <dbReference type="EMBL" id="EAS04126.2"/>
    </source>
</evidence>
<evidence type="ECO:0000259" key="2">
    <source>
        <dbReference type="PROSITE" id="PS50076"/>
    </source>
</evidence>
<accession>Q248B9</accession>
<dbReference type="InterPro" id="IPR001623">
    <property type="entry name" value="DnaJ_domain"/>
</dbReference>